<feature type="compositionally biased region" description="Low complexity" evidence="1">
    <location>
        <begin position="146"/>
        <end position="167"/>
    </location>
</feature>
<dbReference type="EMBL" id="ML977190">
    <property type="protein sequence ID" value="KAF1982009.1"/>
    <property type="molecule type" value="Genomic_DNA"/>
</dbReference>
<name>A0A6G1GMM4_9PEZI</name>
<proteinExistence type="predicted"/>
<dbReference type="Proteomes" id="UP000800041">
    <property type="component" value="Unassembled WGS sequence"/>
</dbReference>
<accession>A0A6G1GMM4</accession>
<feature type="compositionally biased region" description="Acidic residues" evidence="1">
    <location>
        <begin position="168"/>
        <end position="183"/>
    </location>
</feature>
<evidence type="ECO:0000256" key="1">
    <source>
        <dbReference type="SAM" id="MobiDB-lite"/>
    </source>
</evidence>
<reference evidence="2" key="1">
    <citation type="journal article" date="2020" name="Stud. Mycol.">
        <title>101 Dothideomycetes genomes: a test case for predicting lifestyles and emergence of pathogens.</title>
        <authorList>
            <person name="Haridas S."/>
            <person name="Albert R."/>
            <person name="Binder M."/>
            <person name="Bloem J."/>
            <person name="Labutti K."/>
            <person name="Salamov A."/>
            <person name="Andreopoulos B."/>
            <person name="Baker S."/>
            <person name="Barry K."/>
            <person name="Bills G."/>
            <person name="Bluhm B."/>
            <person name="Cannon C."/>
            <person name="Castanera R."/>
            <person name="Culley D."/>
            <person name="Daum C."/>
            <person name="Ezra D."/>
            <person name="Gonzalez J."/>
            <person name="Henrissat B."/>
            <person name="Kuo A."/>
            <person name="Liang C."/>
            <person name="Lipzen A."/>
            <person name="Lutzoni F."/>
            <person name="Magnuson J."/>
            <person name="Mondo S."/>
            <person name="Nolan M."/>
            <person name="Ohm R."/>
            <person name="Pangilinan J."/>
            <person name="Park H.-J."/>
            <person name="Ramirez L."/>
            <person name="Alfaro M."/>
            <person name="Sun H."/>
            <person name="Tritt A."/>
            <person name="Yoshinaga Y."/>
            <person name="Zwiers L.-H."/>
            <person name="Turgeon B."/>
            <person name="Goodwin S."/>
            <person name="Spatafora J."/>
            <person name="Crous P."/>
            <person name="Grigoriev I."/>
        </authorList>
    </citation>
    <scope>NUCLEOTIDE SEQUENCE</scope>
    <source>
        <strain evidence="2">CBS 113979</strain>
    </source>
</reference>
<feature type="compositionally biased region" description="Acidic residues" evidence="1">
    <location>
        <begin position="206"/>
        <end position="221"/>
    </location>
</feature>
<dbReference type="AlphaFoldDB" id="A0A6G1GMM4"/>
<evidence type="ECO:0000313" key="3">
    <source>
        <dbReference type="Proteomes" id="UP000800041"/>
    </source>
</evidence>
<protein>
    <submittedName>
        <fullName evidence="2">Uncharacterized protein</fullName>
    </submittedName>
</protein>
<feature type="region of interest" description="Disordered" evidence="1">
    <location>
        <begin position="91"/>
        <end position="221"/>
    </location>
</feature>
<organism evidence="2 3">
    <name type="scientific">Aulographum hederae CBS 113979</name>
    <dbReference type="NCBI Taxonomy" id="1176131"/>
    <lineage>
        <taxon>Eukaryota</taxon>
        <taxon>Fungi</taxon>
        <taxon>Dikarya</taxon>
        <taxon>Ascomycota</taxon>
        <taxon>Pezizomycotina</taxon>
        <taxon>Dothideomycetes</taxon>
        <taxon>Pleosporomycetidae</taxon>
        <taxon>Aulographales</taxon>
        <taxon>Aulographaceae</taxon>
    </lineage>
</organism>
<keyword evidence="3" id="KW-1185">Reference proteome</keyword>
<sequence>MMPYTDMSQANLTLNTHLHQTHTMAPLTWSEEGWTALNDNQKRLLAMSLFHNNEDHDRKQPDYTQVAAAAGFKNPSSARANVHKVTTTYKAAGAEPGEDGEDAKAAESGADVKTPKAAPRKRKAAAEKETAGPSKAKSKAKTAQPVAAKAVGARKSARGKAAAAATATEDEGEDDAAEKEEEEVAPKAKRGRKATPAAPVKKEPKDDEEEGEPMEIGADDA</sequence>
<gene>
    <name evidence="2" type="ORF">K402DRAFT_216753</name>
</gene>
<evidence type="ECO:0000313" key="2">
    <source>
        <dbReference type="EMBL" id="KAF1982009.1"/>
    </source>
</evidence>